<comment type="caution">
    <text evidence="2">The sequence shown here is derived from an EMBL/GenBank/DDBJ whole genome shotgun (WGS) entry which is preliminary data.</text>
</comment>
<accession>A0A5J4R322</accession>
<feature type="coiled-coil region" evidence="1">
    <location>
        <begin position="67"/>
        <end position="94"/>
    </location>
</feature>
<name>A0A5J4R322_9ZZZZ</name>
<organism evidence="2">
    <name type="scientific">termite gut metagenome</name>
    <dbReference type="NCBI Taxonomy" id="433724"/>
    <lineage>
        <taxon>unclassified sequences</taxon>
        <taxon>metagenomes</taxon>
        <taxon>organismal metagenomes</taxon>
    </lineage>
</organism>
<dbReference type="AlphaFoldDB" id="A0A5J4R322"/>
<reference evidence="2" key="1">
    <citation type="submission" date="2019-03" db="EMBL/GenBank/DDBJ databases">
        <title>Single cell metagenomics reveals metabolic interactions within the superorganism composed of flagellate Streblomastix strix and complex community of Bacteroidetes bacteria on its surface.</title>
        <authorList>
            <person name="Treitli S.C."/>
            <person name="Kolisko M."/>
            <person name="Husnik F."/>
            <person name="Keeling P."/>
            <person name="Hampl V."/>
        </authorList>
    </citation>
    <scope>NUCLEOTIDE SEQUENCE</scope>
    <source>
        <strain evidence="2">STM</strain>
    </source>
</reference>
<proteinExistence type="predicted"/>
<protein>
    <submittedName>
        <fullName evidence="2">Uncharacterized protein</fullName>
    </submittedName>
</protein>
<keyword evidence="1" id="KW-0175">Coiled coil</keyword>
<evidence type="ECO:0000313" key="2">
    <source>
        <dbReference type="EMBL" id="KAA6327958.1"/>
    </source>
</evidence>
<evidence type="ECO:0000256" key="1">
    <source>
        <dbReference type="SAM" id="Coils"/>
    </source>
</evidence>
<sequence length="104" mass="11649">MATINQLISILPHSKQSAIHAVDIARKLRLPTSGNQVEARLLIRDAIRNGHTIVSNTSAGYWLSSDKSEIKQYIKSLENRADDTEQRADELKQSWNAANPINQI</sequence>
<dbReference type="EMBL" id="SNRY01001901">
    <property type="protein sequence ID" value="KAA6327958.1"/>
    <property type="molecule type" value="Genomic_DNA"/>
</dbReference>
<gene>
    <name evidence="2" type="ORF">EZS27_023096</name>
</gene>